<reference evidence="10 11" key="1">
    <citation type="submission" date="2020-10" db="EMBL/GenBank/DDBJ databases">
        <title>Plant Genome Project.</title>
        <authorList>
            <person name="Zhang R.-G."/>
        </authorList>
    </citation>
    <scope>NUCLEOTIDE SEQUENCE [LARGE SCALE GENOMIC DNA]</scope>
    <source>
        <strain evidence="10">FAFU-HL-1</strain>
        <tissue evidence="10">Leaf</tissue>
    </source>
</reference>
<evidence type="ECO:0000313" key="10">
    <source>
        <dbReference type="EMBL" id="KAF9688089.1"/>
    </source>
</evidence>
<accession>A0A835N8A6</accession>
<evidence type="ECO:0000256" key="8">
    <source>
        <dbReference type="SAM" id="Phobius"/>
    </source>
</evidence>
<feature type="transmembrane region" description="Helical" evidence="8">
    <location>
        <begin position="47"/>
        <end position="71"/>
    </location>
</feature>
<keyword evidence="6" id="KW-0067">ATP-binding</keyword>
<dbReference type="SUPFAM" id="SSF63999">
    <property type="entry name" value="Thiamin pyrophosphokinase, catalytic domain"/>
    <property type="match status" value="1"/>
</dbReference>
<keyword evidence="3" id="KW-0808">Transferase</keyword>
<dbReference type="Pfam" id="PF04263">
    <property type="entry name" value="TPK_catalytic"/>
    <property type="match status" value="1"/>
</dbReference>
<sequence>MDVMTHSSTFLLPGNDHSSSVTYALVVLNQRLPSFTPIIWNHGSVSLVFFSFFACLLACVSVTKFVLLVFWRCVCVEQHRCGCVLMEVPIGYSTKCLSCSPATTLLMFDTAREFMVDAVRAEKSEHHRALDEMKYKLAILHCRDMNYVRCFLSPWYKPDIIKGDMDSIRTEVQDFYTNLCDQSNLSQTRVLASKMQGTKVVDESHDQDTTDLRKCVAYVRDFAPNLDKSNLCILVAGALGGRFDHEAGNINVLYRFSTMRIILLSDDCLIYLLPRTHHHEIHIQSSVEGPHCGLIPIGMTSVSTTTTGLQWDLTNTEMRFGDLVSTSNLVQGEKITVQSSSDLLWTISIKKMPEPKKGILRKTKIYFTGNVTHCKQGIRTRDLGLGIFPWCAMLFCNQLWRSWTRNHSPKAYAMIMIVYI</sequence>
<dbReference type="GO" id="GO:0004788">
    <property type="term" value="F:thiamine diphosphokinase activity"/>
    <property type="evidence" value="ECO:0007669"/>
    <property type="project" value="UniProtKB-EC"/>
</dbReference>
<proteinExistence type="predicted"/>
<dbReference type="InterPro" id="IPR006282">
    <property type="entry name" value="Thi_PPkinase"/>
</dbReference>
<dbReference type="GO" id="GO:0005524">
    <property type="term" value="F:ATP binding"/>
    <property type="evidence" value="ECO:0007669"/>
    <property type="project" value="UniProtKB-KW"/>
</dbReference>
<evidence type="ECO:0000256" key="1">
    <source>
        <dbReference type="ARBA" id="ARBA00004514"/>
    </source>
</evidence>
<evidence type="ECO:0000256" key="5">
    <source>
        <dbReference type="ARBA" id="ARBA00022777"/>
    </source>
</evidence>
<dbReference type="AlphaFoldDB" id="A0A835N8A6"/>
<dbReference type="Pfam" id="PF04265">
    <property type="entry name" value="TPK_B1_binding"/>
    <property type="match status" value="1"/>
</dbReference>
<evidence type="ECO:0000313" key="11">
    <source>
        <dbReference type="Proteomes" id="UP000657918"/>
    </source>
</evidence>
<dbReference type="GO" id="GO:0006772">
    <property type="term" value="P:thiamine metabolic process"/>
    <property type="evidence" value="ECO:0007669"/>
    <property type="project" value="InterPro"/>
</dbReference>
<dbReference type="OrthoDB" id="25149at2759"/>
<protein>
    <recommendedName>
        <fullName evidence="2">thiamine diphosphokinase</fullName>
        <ecNumber evidence="2">2.7.6.2</ecNumber>
    </recommendedName>
</protein>
<dbReference type="SUPFAM" id="SSF63862">
    <property type="entry name" value="Thiamin pyrophosphokinase, substrate-binding domain"/>
    <property type="match status" value="1"/>
</dbReference>
<evidence type="ECO:0000256" key="7">
    <source>
        <dbReference type="ARBA" id="ARBA00025120"/>
    </source>
</evidence>
<evidence type="ECO:0000256" key="3">
    <source>
        <dbReference type="ARBA" id="ARBA00022679"/>
    </source>
</evidence>
<organism evidence="10 11">
    <name type="scientific">Salix dunnii</name>
    <dbReference type="NCBI Taxonomy" id="1413687"/>
    <lineage>
        <taxon>Eukaryota</taxon>
        <taxon>Viridiplantae</taxon>
        <taxon>Streptophyta</taxon>
        <taxon>Embryophyta</taxon>
        <taxon>Tracheophyta</taxon>
        <taxon>Spermatophyta</taxon>
        <taxon>Magnoliopsida</taxon>
        <taxon>eudicotyledons</taxon>
        <taxon>Gunneridae</taxon>
        <taxon>Pentapetalae</taxon>
        <taxon>rosids</taxon>
        <taxon>fabids</taxon>
        <taxon>Malpighiales</taxon>
        <taxon>Salicaceae</taxon>
        <taxon>Saliceae</taxon>
        <taxon>Salix</taxon>
    </lineage>
</organism>
<dbReference type="GO" id="GO:0005829">
    <property type="term" value="C:cytosol"/>
    <property type="evidence" value="ECO:0007669"/>
    <property type="project" value="UniProtKB-SubCell"/>
</dbReference>
<dbReference type="PANTHER" id="PTHR13622">
    <property type="entry name" value="THIAMIN PYROPHOSPHOKINASE"/>
    <property type="match status" value="1"/>
</dbReference>
<dbReference type="GO" id="GO:0030975">
    <property type="term" value="F:thiamine binding"/>
    <property type="evidence" value="ECO:0007669"/>
    <property type="project" value="InterPro"/>
</dbReference>
<dbReference type="EC" id="2.7.6.2" evidence="2"/>
<evidence type="ECO:0000259" key="9">
    <source>
        <dbReference type="SMART" id="SM00983"/>
    </source>
</evidence>
<keyword evidence="8" id="KW-0812">Transmembrane</keyword>
<dbReference type="Gene3D" id="2.60.120.320">
    <property type="entry name" value="Thiamin pyrophosphokinase, thiamin-binding domain"/>
    <property type="match status" value="1"/>
</dbReference>
<dbReference type="InterPro" id="IPR007373">
    <property type="entry name" value="Thiamin_PyroPKinase_B1-bd"/>
</dbReference>
<comment type="subcellular location">
    <subcellularLocation>
        <location evidence="1">Cytoplasm</location>
        <location evidence="1">Cytosol</location>
    </subcellularLocation>
</comment>
<evidence type="ECO:0000256" key="2">
    <source>
        <dbReference type="ARBA" id="ARBA00013245"/>
    </source>
</evidence>
<name>A0A835N8A6_9ROSI</name>
<evidence type="ECO:0000256" key="6">
    <source>
        <dbReference type="ARBA" id="ARBA00022840"/>
    </source>
</evidence>
<dbReference type="NCBIfam" id="TIGR01378">
    <property type="entry name" value="thi_PPkinase"/>
    <property type="match status" value="1"/>
</dbReference>
<evidence type="ECO:0000256" key="4">
    <source>
        <dbReference type="ARBA" id="ARBA00022741"/>
    </source>
</evidence>
<dbReference type="GO" id="GO:0016301">
    <property type="term" value="F:kinase activity"/>
    <property type="evidence" value="ECO:0007669"/>
    <property type="project" value="UniProtKB-KW"/>
</dbReference>
<dbReference type="InterPro" id="IPR007371">
    <property type="entry name" value="TPK_catalytic"/>
</dbReference>
<dbReference type="Gene3D" id="3.40.50.10240">
    <property type="entry name" value="Thiamin pyrophosphokinase, catalytic domain"/>
    <property type="match status" value="1"/>
</dbReference>
<dbReference type="EMBL" id="JADGMS010000002">
    <property type="protein sequence ID" value="KAF9688089.1"/>
    <property type="molecule type" value="Genomic_DNA"/>
</dbReference>
<feature type="domain" description="Thiamin pyrophosphokinase thiamin-binding" evidence="9">
    <location>
        <begin position="277"/>
        <end position="344"/>
    </location>
</feature>
<keyword evidence="5" id="KW-0418">Kinase</keyword>
<keyword evidence="8" id="KW-0472">Membrane</keyword>
<dbReference type="InterPro" id="IPR036759">
    <property type="entry name" value="TPK_catalytic_sf"/>
</dbReference>
<dbReference type="Proteomes" id="UP000657918">
    <property type="component" value="Unassembled WGS sequence"/>
</dbReference>
<dbReference type="FunFam" id="2.60.120.320:FF:000001">
    <property type="entry name" value="Thiamine pyrophosphokinase"/>
    <property type="match status" value="1"/>
</dbReference>
<gene>
    <name evidence="10" type="ORF">SADUNF_Sadunf02G0160900</name>
</gene>
<keyword evidence="8" id="KW-1133">Transmembrane helix</keyword>
<dbReference type="GO" id="GO:0009229">
    <property type="term" value="P:thiamine diphosphate biosynthetic process"/>
    <property type="evidence" value="ECO:0007669"/>
    <property type="project" value="InterPro"/>
</dbReference>
<dbReference type="SMART" id="SM00983">
    <property type="entry name" value="TPK_B1_binding"/>
    <property type="match status" value="1"/>
</dbReference>
<keyword evidence="11" id="KW-1185">Reference proteome</keyword>
<dbReference type="InterPro" id="IPR036371">
    <property type="entry name" value="TPK_B1-bd_sf"/>
</dbReference>
<dbReference type="CDD" id="cd07995">
    <property type="entry name" value="TPK"/>
    <property type="match status" value="1"/>
</dbReference>
<comment type="caution">
    <text evidence="10">The sequence shown here is derived from an EMBL/GenBank/DDBJ whole genome shotgun (WGS) entry which is preliminary data.</text>
</comment>
<dbReference type="PANTHER" id="PTHR13622:SF8">
    <property type="entry name" value="THIAMIN PYROPHOSPHOKINASE 1"/>
    <property type="match status" value="1"/>
</dbReference>
<keyword evidence="4" id="KW-0547">Nucleotide-binding</keyword>
<comment type="function">
    <text evidence="7">Catalyzes the phosphorylation of thiamine to thiamine pyrophosphate (TPP). TPP is an active cofactor for enzymes involved in glycolysis and energy production. Plant leaves require high levels of TPP for photosynthesis and carbohydrate metabolism.</text>
</comment>